<accession>A0A1I5Q1F5</accession>
<keyword evidence="6" id="KW-0472">Membrane</keyword>
<evidence type="ECO:0000313" key="8">
    <source>
        <dbReference type="Proteomes" id="UP000199356"/>
    </source>
</evidence>
<comment type="similarity">
    <text evidence="2">Belongs to the CPA3 antiporters (TC 2.A.63) subunit E family.</text>
</comment>
<evidence type="ECO:0000256" key="5">
    <source>
        <dbReference type="ARBA" id="ARBA00022989"/>
    </source>
</evidence>
<dbReference type="STRING" id="441119.SAMN04488047_10616"/>
<dbReference type="RefSeq" id="WP_093420680.1">
    <property type="nucleotide sequence ID" value="NZ_FOXA01000006.1"/>
</dbReference>
<evidence type="ECO:0000256" key="2">
    <source>
        <dbReference type="ARBA" id="ARBA00006228"/>
    </source>
</evidence>
<comment type="subcellular location">
    <subcellularLocation>
        <location evidence="1">Cell membrane</location>
        <topology evidence="1">Multi-pass membrane protein</topology>
    </subcellularLocation>
</comment>
<keyword evidence="5" id="KW-1133">Transmembrane helix</keyword>
<sequence length="161" mass="17553">MERVSVIDAARRGLVLSGVWLILTSADPGAYAVGAVTVAAATWLSFRLRSPRASPVNLLRAASLLPGFLWQSLLGGVDVARRALDPRLPLAPGWFVLPARLREGSPRVVLGGEFSLLPGTLVAGTRKDRFLVHVLDRTRPVEREFEAGQEEMREVFREVGS</sequence>
<proteinExistence type="inferred from homology"/>
<reference evidence="7 8" key="1">
    <citation type="submission" date="2016-10" db="EMBL/GenBank/DDBJ databases">
        <authorList>
            <person name="de Groot N.N."/>
        </authorList>
    </citation>
    <scope>NUCLEOTIDE SEQUENCE [LARGE SCALE GENOMIC DNA]</scope>
    <source>
        <strain evidence="7 8">DSM 19547</strain>
    </source>
</reference>
<gene>
    <name evidence="7" type="ORF">SAMN04488047_10616</name>
</gene>
<organism evidence="7 8">
    <name type="scientific">Tranquillimonas alkanivorans</name>
    <dbReference type="NCBI Taxonomy" id="441119"/>
    <lineage>
        <taxon>Bacteria</taxon>
        <taxon>Pseudomonadati</taxon>
        <taxon>Pseudomonadota</taxon>
        <taxon>Alphaproteobacteria</taxon>
        <taxon>Rhodobacterales</taxon>
        <taxon>Roseobacteraceae</taxon>
        <taxon>Tranquillimonas</taxon>
    </lineage>
</organism>
<dbReference type="PANTHER" id="PTHR34584">
    <property type="entry name" value="NA(+)/H(+) ANTIPORTER SUBUNIT E1"/>
    <property type="match status" value="1"/>
</dbReference>
<keyword evidence="8" id="KW-1185">Reference proteome</keyword>
<keyword evidence="4" id="KW-0812">Transmembrane</keyword>
<dbReference type="GO" id="GO:0008324">
    <property type="term" value="F:monoatomic cation transmembrane transporter activity"/>
    <property type="evidence" value="ECO:0007669"/>
    <property type="project" value="InterPro"/>
</dbReference>
<dbReference type="Proteomes" id="UP000199356">
    <property type="component" value="Unassembled WGS sequence"/>
</dbReference>
<name>A0A1I5Q1F5_9RHOB</name>
<evidence type="ECO:0000313" key="7">
    <source>
        <dbReference type="EMBL" id="SFP39860.1"/>
    </source>
</evidence>
<keyword evidence="3" id="KW-1003">Cell membrane</keyword>
<evidence type="ECO:0000256" key="6">
    <source>
        <dbReference type="ARBA" id="ARBA00023136"/>
    </source>
</evidence>
<evidence type="ECO:0000256" key="3">
    <source>
        <dbReference type="ARBA" id="ARBA00022475"/>
    </source>
</evidence>
<dbReference type="AlphaFoldDB" id="A0A1I5Q1F5"/>
<dbReference type="Pfam" id="PF01899">
    <property type="entry name" value="MNHE"/>
    <property type="match status" value="1"/>
</dbReference>
<evidence type="ECO:0000256" key="4">
    <source>
        <dbReference type="ARBA" id="ARBA00022692"/>
    </source>
</evidence>
<protein>
    <submittedName>
        <fullName evidence="7">Multisubunit sodium/proton antiporter, MrpE subunit</fullName>
    </submittedName>
</protein>
<dbReference type="PANTHER" id="PTHR34584:SF1">
    <property type="entry name" value="NA(+)_H(+) ANTIPORTER SUBUNIT E1"/>
    <property type="match status" value="1"/>
</dbReference>
<dbReference type="InterPro" id="IPR002758">
    <property type="entry name" value="Cation_antiport_E"/>
</dbReference>
<dbReference type="EMBL" id="FOXA01000006">
    <property type="protein sequence ID" value="SFP39860.1"/>
    <property type="molecule type" value="Genomic_DNA"/>
</dbReference>
<dbReference type="GO" id="GO:0005886">
    <property type="term" value="C:plasma membrane"/>
    <property type="evidence" value="ECO:0007669"/>
    <property type="project" value="UniProtKB-SubCell"/>
</dbReference>
<dbReference type="OrthoDB" id="7852837at2"/>
<evidence type="ECO:0000256" key="1">
    <source>
        <dbReference type="ARBA" id="ARBA00004651"/>
    </source>
</evidence>